<dbReference type="Pfam" id="PF13966">
    <property type="entry name" value="zf-RVT"/>
    <property type="match status" value="1"/>
</dbReference>
<dbReference type="Proteomes" id="UP001633002">
    <property type="component" value="Unassembled WGS sequence"/>
</dbReference>
<evidence type="ECO:0000313" key="4">
    <source>
        <dbReference type="Proteomes" id="UP001633002"/>
    </source>
</evidence>
<name>A0ABD3GCU7_9MARC</name>
<reference evidence="3 4" key="1">
    <citation type="submission" date="2024-09" db="EMBL/GenBank/DDBJ databases">
        <title>Chromosome-scale assembly of Riccia sorocarpa.</title>
        <authorList>
            <person name="Paukszto L."/>
        </authorList>
    </citation>
    <scope>NUCLEOTIDE SEQUENCE [LARGE SCALE GENOMIC DNA]</scope>
    <source>
        <strain evidence="3">LP-2024</strain>
        <tissue evidence="3">Aerial parts of the thallus</tissue>
    </source>
</reference>
<feature type="region of interest" description="Disordered" evidence="1">
    <location>
        <begin position="450"/>
        <end position="470"/>
    </location>
</feature>
<dbReference type="PANTHER" id="PTHR33116">
    <property type="entry name" value="REVERSE TRANSCRIPTASE ZINC-BINDING DOMAIN-CONTAINING PROTEIN-RELATED-RELATED"/>
    <property type="match status" value="1"/>
</dbReference>
<evidence type="ECO:0000256" key="1">
    <source>
        <dbReference type="SAM" id="MobiDB-lite"/>
    </source>
</evidence>
<dbReference type="AlphaFoldDB" id="A0ABD3GCU7"/>
<organism evidence="3 4">
    <name type="scientific">Riccia sorocarpa</name>
    <dbReference type="NCBI Taxonomy" id="122646"/>
    <lineage>
        <taxon>Eukaryota</taxon>
        <taxon>Viridiplantae</taxon>
        <taxon>Streptophyta</taxon>
        <taxon>Embryophyta</taxon>
        <taxon>Marchantiophyta</taxon>
        <taxon>Marchantiopsida</taxon>
        <taxon>Marchantiidae</taxon>
        <taxon>Marchantiales</taxon>
        <taxon>Ricciaceae</taxon>
        <taxon>Riccia</taxon>
    </lineage>
</organism>
<evidence type="ECO:0000259" key="2">
    <source>
        <dbReference type="Pfam" id="PF13966"/>
    </source>
</evidence>
<dbReference type="InterPro" id="IPR026960">
    <property type="entry name" value="RVT-Znf"/>
</dbReference>
<keyword evidence="4" id="KW-1185">Reference proteome</keyword>
<feature type="compositionally biased region" description="Basic and acidic residues" evidence="1">
    <location>
        <begin position="450"/>
        <end position="460"/>
    </location>
</feature>
<comment type="caution">
    <text evidence="3">The sequence shown here is derived from an EMBL/GenBank/DDBJ whole genome shotgun (WGS) entry which is preliminary data.</text>
</comment>
<gene>
    <name evidence="3" type="ORF">R1sor_026340</name>
</gene>
<proteinExistence type="predicted"/>
<sequence length="470" mass="53380">MEEVPGWLQNLGCYVAAEGEVVRYLGHPIGWEVKETQKCDYALGKMQRRLGSWTFRMLSFAGRMIVMKHVLKAMPNHLFTGLFLNQKALDQMEAICRKFLWGKNDSGADRVPLIAWAEITKSKGDGGLAATSFAVQGKAMRLKALLKTFTKNHEDWHSALQAILQHATKKKPGGTILQYLSLQEILMACNIKRIPKAQTATGLTLAWNEAKRKLKIETEDLILEGHCHPTLYLSLAEDHEILSTDLMTQIKKSLKKAKIHSIRHWIDWACTQNFNRPLQMTDTAAVEHGLNMTIQSTWLWKVIQQGIPTYERTQKWGHGDGRCSRCELAIETVEHLFWTCPRAKTKWENLRYLADGLTSCPPREATFLAAMDAAFNKNLPERYLLFVAEMKSIWRERNAQCDSNQNLNLPSSVTIRLAPDMTTARLMGRSEEHRDKVALEQAKRIIGTLLRREGGSHVTHEPQSPSSPQS</sequence>
<feature type="compositionally biased region" description="Polar residues" evidence="1">
    <location>
        <begin position="461"/>
        <end position="470"/>
    </location>
</feature>
<protein>
    <recommendedName>
        <fullName evidence="2">Reverse transcriptase zinc-binding domain-containing protein</fullName>
    </recommendedName>
</protein>
<dbReference type="EMBL" id="JBJQOH010000008">
    <property type="protein sequence ID" value="KAL3676392.1"/>
    <property type="molecule type" value="Genomic_DNA"/>
</dbReference>
<evidence type="ECO:0000313" key="3">
    <source>
        <dbReference type="EMBL" id="KAL3676392.1"/>
    </source>
</evidence>
<dbReference type="PANTHER" id="PTHR33116:SF78">
    <property type="entry name" value="OS12G0587133 PROTEIN"/>
    <property type="match status" value="1"/>
</dbReference>
<feature type="domain" description="Reverse transcriptase zinc-binding" evidence="2">
    <location>
        <begin position="297"/>
        <end position="347"/>
    </location>
</feature>
<accession>A0ABD3GCU7</accession>